<dbReference type="EMBL" id="CP095073">
    <property type="protein sequence ID" value="UOQ44572.1"/>
    <property type="molecule type" value="Genomic_DNA"/>
</dbReference>
<proteinExistence type="predicted"/>
<dbReference type="Gene3D" id="2.70.40.10">
    <property type="match status" value="1"/>
</dbReference>
<dbReference type="Pfam" id="PF22769">
    <property type="entry name" value="DCD"/>
    <property type="match status" value="1"/>
</dbReference>
<gene>
    <name evidence="3" type="primary">dcd</name>
    <name evidence="3" type="ORF">MUN89_00910</name>
</gene>
<evidence type="ECO:0000313" key="3">
    <source>
        <dbReference type="EMBL" id="UOQ44572.1"/>
    </source>
</evidence>
<keyword evidence="2" id="KW-0546">Nucleotide metabolism</keyword>
<evidence type="ECO:0000256" key="1">
    <source>
        <dbReference type="ARBA" id="ARBA00022801"/>
    </source>
</evidence>
<dbReference type="InterPro" id="IPR011962">
    <property type="entry name" value="dCTP_deaminase"/>
</dbReference>
<reference evidence="3 4" key="1">
    <citation type="submission" date="2022-04" db="EMBL/GenBank/DDBJ databases">
        <title>Halobacillus sp. isolated from saltern.</title>
        <authorList>
            <person name="Won M."/>
            <person name="Lee C.-M."/>
            <person name="Woen H.-Y."/>
            <person name="Kwon S.-W."/>
        </authorList>
    </citation>
    <scope>NUCLEOTIDE SEQUENCE [LARGE SCALE GENOMIC DNA]</scope>
    <source>
        <strain evidence="3 4">SSBR10-3</strain>
    </source>
</reference>
<dbReference type="NCBIfam" id="TIGR02274">
    <property type="entry name" value="dCTP_deam"/>
    <property type="match status" value="1"/>
</dbReference>
<dbReference type="PANTHER" id="PTHR42680:SF3">
    <property type="entry name" value="DCTP DEAMINASE"/>
    <property type="match status" value="1"/>
</dbReference>
<accession>A0ABY4EJD4</accession>
<dbReference type="SUPFAM" id="SSF51283">
    <property type="entry name" value="dUTPase-like"/>
    <property type="match status" value="1"/>
</dbReference>
<dbReference type="GO" id="GO:0008829">
    <property type="term" value="F:dCTP deaminase activity"/>
    <property type="evidence" value="ECO:0007669"/>
    <property type="project" value="UniProtKB-EC"/>
</dbReference>
<dbReference type="Proteomes" id="UP000831787">
    <property type="component" value="Chromosome"/>
</dbReference>
<keyword evidence="4" id="KW-1185">Reference proteome</keyword>
<keyword evidence="1 3" id="KW-0378">Hydrolase</keyword>
<organism evidence="3 4">
    <name type="scientific">Halobacillus salinarum</name>
    <dbReference type="NCBI Taxonomy" id="2932257"/>
    <lineage>
        <taxon>Bacteria</taxon>
        <taxon>Bacillati</taxon>
        <taxon>Bacillota</taxon>
        <taxon>Bacilli</taxon>
        <taxon>Bacillales</taxon>
        <taxon>Bacillaceae</taxon>
        <taxon>Halobacillus</taxon>
    </lineage>
</organism>
<evidence type="ECO:0000256" key="2">
    <source>
        <dbReference type="ARBA" id="ARBA00023080"/>
    </source>
</evidence>
<evidence type="ECO:0000313" key="4">
    <source>
        <dbReference type="Proteomes" id="UP000831787"/>
    </source>
</evidence>
<protein>
    <submittedName>
        <fullName evidence="3">dCTP deaminase</fullName>
        <ecNumber evidence="3">3.5.4.13</ecNumber>
    </submittedName>
</protein>
<dbReference type="InterPro" id="IPR036157">
    <property type="entry name" value="dUTPase-like_sf"/>
</dbReference>
<dbReference type="CDD" id="cd07557">
    <property type="entry name" value="trimeric_dUTPase"/>
    <property type="match status" value="1"/>
</dbReference>
<dbReference type="EC" id="3.5.4.13" evidence="3"/>
<dbReference type="InterPro" id="IPR033704">
    <property type="entry name" value="dUTPase_trimeric"/>
</dbReference>
<dbReference type="RefSeq" id="WP_244710646.1">
    <property type="nucleotide sequence ID" value="NZ_CP095073.1"/>
</dbReference>
<sequence>MSVLSGKQIESLMQEEKKDSLVITPILDDAQLGPASVDLRLSTEFKVSVQTRSPILGVVEEPVETFFQETYREVGEDFILYPNQLVLASTFEYIRLPQNITGFVITRSSLTRLGLNISSIIQPGFAGTLTLQLSNLGENAIKLRTGMRLVQLVLYNVEEPAMSYRTNSASKYVSDIEPVLSGISKDKDLEMLRKLKQNN</sequence>
<name>A0ABY4EJD4_9BACI</name>
<dbReference type="PANTHER" id="PTHR42680">
    <property type="entry name" value="DCTP DEAMINASE"/>
    <property type="match status" value="1"/>
</dbReference>